<reference evidence="1" key="1">
    <citation type="submission" date="2019-08" db="EMBL/GenBank/DDBJ databases">
        <authorList>
            <person name="Kucharzyk K."/>
            <person name="Murdoch R.W."/>
            <person name="Higgins S."/>
            <person name="Loffler F."/>
        </authorList>
    </citation>
    <scope>NUCLEOTIDE SEQUENCE</scope>
</reference>
<name>A0A645DKZ8_9ZZZZ</name>
<dbReference type="AlphaFoldDB" id="A0A645DKZ8"/>
<protein>
    <submittedName>
        <fullName evidence="1">Uncharacterized protein</fullName>
    </submittedName>
</protein>
<sequence>MLCDRYCYPGYIRLLEGIMTDAGAVNLSGNGDERNGIKHCIAKPRHQICRTRTGGRYTYSHASARLRVSGGGMHGALFMAYCDT</sequence>
<gene>
    <name evidence="1" type="ORF">SDC9_137237</name>
</gene>
<accession>A0A645DKZ8</accession>
<evidence type="ECO:0000313" key="1">
    <source>
        <dbReference type="EMBL" id="MPM90120.1"/>
    </source>
</evidence>
<proteinExistence type="predicted"/>
<dbReference type="EMBL" id="VSSQ01037435">
    <property type="protein sequence ID" value="MPM90120.1"/>
    <property type="molecule type" value="Genomic_DNA"/>
</dbReference>
<organism evidence="1">
    <name type="scientific">bioreactor metagenome</name>
    <dbReference type="NCBI Taxonomy" id="1076179"/>
    <lineage>
        <taxon>unclassified sequences</taxon>
        <taxon>metagenomes</taxon>
        <taxon>ecological metagenomes</taxon>
    </lineage>
</organism>
<comment type="caution">
    <text evidence="1">The sequence shown here is derived from an EMBL/GenBank/DDBJ whole genome shotgun (WGS) entry which is preliminary data.</text>
</comment>